<keyword evidence="3" id="KW-1185">Reference proteome</keyword>
<dbReference type="EMBL" id="SMFO01000001">
    <property type="protein sequence ID" value="TDE06732.1"/>
    <property type="molecule type" value="Genomic_DNA"/>
</dbReference>
<feature type="coiled-coil region" evidence="1">
    <location>
        <begin position="215"/>
        <end position="242"/>
    </location>
</feature>
<accession>A0A4R5D0K7</accession>
<sequence length="249" mass="29537">MKNIILLFLTITLTCCKQNENKEKTILSFVDYCDKTDEAFLKSKSTPKKNQILFMNYHLNMTEAEFDSVTKKNIKEGIMKIYKDTLYLNLEKGCNFKITNSIVDNKLKIMHLTYSWKFNRNSSFYNPKTYYEFYNKILQEKYGSPICSYEDIDNEKFNSLSLSKSNGASWIKDGIKITLDEFNTLDSSISNHSGELIQTYIIYQELSDWRRRHRALKLSEKKETARQNIERRKLEKENLRKDSIYNSNF</sequence>
<dbReference type="AlphaFoldDB" id="A0A4R5D0K7"/>
<organism evidence="2 3">
    <name type="scientific">Flavobacterium hiemivividum</name>
    <dbReference type="NCBI Taxonomy" id="2541734"/>
    <lineage>
        <taxon>Bacteria</taxon>
        <taxon>Pseudomonadati</taxon>
        <taxon>Bacteroidota</taxon>
        <taxon>Flavobacteriia</taxon>
        <taxon>Flavobacteriales</taxon>
        <taxon>Flavobacteriaceae</taxon>
        <taxon>Flavobacterium</taxon>
    </lineage>
</organism>
<gene>
    <name evidence="2" type="ORF">E0F98_03710</name>
</gene>
<protein>
    <submittedName>
        <fullName evidence="2">Uncharacterized protein</fullName>
    </submittedName>
</protein>
<name>A0A4R5D0K7_9FLAO</name>
<reference evidence="2 3" key="1">
    <citation type="submission" date="2019-03" db="EMBL/GenBank/DDBJ databases">
        <title>Flavobacterium TSA-D2 sp. nov., isolated from arctic soil.</title>
        <authorList>
            <person name="Chaudhary D.K."/>
        </authorList>
    </citation>
    <scope>NUCLEOTIDE SEQUENCE [LARGE SCALE GENOMIC DNA]</scope>
    <source>
        <strain evidence="2 3">TSA-D2</strain>
    </source>
</reference>
<evidence type="ECO:0000313" key="3">
    <source>
        <dbReference type="Proteomes" id="UP000294597"/>
    </source>
</evidence>
<evidence type="ECO:0000313" key="2">
    <source>
        <dbReference type="EMBL" id="TDE06732.1"/>
    </source>
</evidence>
<evidence type="ECO:0000256" key="1">
    <source>
        <dbReference type="SAM" id="Coils"/>
    </source>
</evidence>
<keyword evidence="1" id="KW-0175">Coiled coil</keyword>
<dbReference type="Proteomes" id="UP000294597">
    <property type="component" value="Unassembled WGS sequence"/>
</dbReference>
<dbReference type="RefSeq" id="WP_132109239.1">
    <property type="nucleotide sequence ID" value="NZ_SMFO01000001.1"/>
</dbReference>
<comment type="caution">
    <text evidence="2">The sequence shown here is derived from an EMBL/GenBank/DDBJ whole genome shotgun (WGS) entry which is preliminary data.</text>
</comment>
<proteinExistence type="predicted"/>